<gene>
    <name evidence="1" type="ORF">BBU118A_D16</name>
</gene>
<evidence type="ECO:0000313" key="2">
    <source>
        <dbReference type="Proteomes" id="UP000006208"/>
    </source>
</evidence>
<name>A0A7U3YAV9_BORBG</name>
<evidence type="ECO:0000313" key="1">
    <source>
        <dbReference type="EMBL" id="ACN92675.1"/>
    </source>
</evidence>
<protein>
    <submittedName>
        <fullName evidence="1">Uncharacterized protein</fullName>
    </submittedName>
</protein>
<geneLocation type="plasmid" evidence="1 2">
    <name>118a_lp17</name>
</geneLocation>
<proteinExistence type="predicted"/>
<accession>A0A7U3YAV9</accession>
<organism evidence="1 2">
    <name type="scientific">Borreliella burgdorferi 118a</name>
    <dbReference type="NCBI Taxonomy" id="476210"/>
    <lineage>
        <taxon>Bacteria</taxon>
        <taxon>Pseudomonadati</taxon>
        <taxon>Spirochaetota</taxon>
        <taxon>Spirochaetia</taxon>
        <taxon>Spirochaetales</taxon>
        <taxon>Borreliaceae</taxon>
        <taxon>Borreliella</taxon>
    </lineage>
</organism>
<dbReference type="EMBL" id="CP001527">
    <property type="protein sequence ID" value="ACN92675.1"/>
    <property type="molecule type" value="Genomic_DNA"/>
</dbReference>
<dbReference type="AlphaFoldDB" id="A0A7U3YAV9"/>
<sequence>MINEFDFYHNLNFFNKSSFFYKEHKISIIWQREGWHL</sequence>
<dbReference type="Proteomes" id="UP000006208">
    <property type="component" value="Plasmid 118a_lp17"/>
</dbReference>
<keyword evidence="1" id="KW-0614">Plasmid</keyword>
<reference evidence="1 2" key="1">
    <citation type="journal article" date="2011" name="J. Bacteriol.">
        <title>Whole-genome sequences of thirteen isolates of Borrelia burgdorferi.</title>
        <authorList>
            <person name="Schutzer S.E."/>
            <person name="Fraser-Liggett C.M."/>
            <person name="Casjens S.R."/>
            <person name="Qiu W.G."/>
            <person name="Dunn J.J."/>
            <person name="Mongodin E.F."/>
            <person name="Luft B.J."/>
        </authorList>
    </citation>
    <scope>NUCLEOTIDE SEQUENCE [LARGE SCALE GENOMIC DNA]</scope>
    <source>
        <strain evidence="1 2">118a</strain>
        <plasmid evidence="1 2">118a_lp17</plasmid>
    </source>
</reference>